<evidence type="ECO:0000256" key="1">
    <source>
        <dbReference type="SAM" id="MobiDB-lite"/>
    </source>
</evidence>
<sequence>MSRYQGDEPTPIDATPLEDFFFGSPDDEPTGDRPTADETQVVDSSGAASGRAQPPATGEGGEPPASSPGHRESSVPQDWWGEEPGHAGGPSRVMPARDDSTPRHDDHGGAPGMQRQAVPPPEPDRRGAVARGAGIVLLILASVVVGALLAYLALTQLRGDEPSGAGSSEGTAQEQGSSTQSPSQSPSSAESSPAEASSSTSSSSSSTTAERTGELPSGATACGGAKDGIAVGRTTSVTSCPFAVAVRDAYLAADPGDDGSATLEVRSPVTGRSYSMRCTGDVVTTCTGGNDASVVLY</sequence>
<dbReference type="RefSeq" id="WP_144854722.1">
    <property type="nucleotide sequence ID" value="NZ_BAAAYT010000001.1"/>
</dbReference>
<keyword evidence="4" id="KW-1185">Reference proteome</keyword>
<dbReference type="OrthoDB" id="4843179at2"/>
<protein>
    <submittedName>
        <fullName evidence="3">Uncharacterized protein</fullName>
    </submittedName>
</protein>
<gene>
    <name evidence="3" type="ORF">FB557_0136</name>
</gene>
<feature type="compositionally biased region" description="Polar residues" evidence="1">
    <location>
        <begin position="37"/>
        <end position="47"/>
    </location>
</feature>
<keyword evidence="2" id="KW-1133">Transmembrane helix</keyword>
<feature type="region of interest" description="Disordered" evidence="1">
    <location>
        <begin position="160"/>
        <end position="222"/>
    </location>
</feature>
<organism evidence="3 4">
    <name type="scientific">Marihabitans asiaticum</name>
    <dbReference type="NCBI Taxonomy" id="415218"/>
    <lineage>
        <taxon>Bacteria</taxon>
        <taxon>Bacillati</taxon>
        <taxon>Actinomycetota</taxon>
        <taxon>Actinomycetes</taxon>
        <taxon>Micrococcales</taxon>
        <taxon>Intrasporangiaceae</taxon>
        <taxon>Marihabitans</taxon>
    </lineage>
</organism>
<dbReference type="EMBL" id="VIUW01000001">
    <property type="protein sequence ID" value="TWD16610.1"/>
    <property type="molecule type" value="Genomic_DNA"/>
</dbReference>
<evidence type="ECO:0000313" key="3">
    <source>
        <dbReference type="EMBL" id="TWD16610.1"/>
    </source>
</evidence>
<dbReference type="AlphaFoldDB" id="A0A560WGE6"/>
<feature type="compositionally biased region" description="Low complexity" evidence="1">
    <location>
        <begin position="54"/>
        <end position="68"/>
    </location>
</feature>
<evidence type="ECO:0000313" key="4">
    <source>
        <dbReference type="Proteomes" id="UP000315628"/>
    </source>
</evidence>
<feature type="compositionally biased region" description="Basic and acidic residues" evidence="1">
    <location>
        <begin position="95"/>
        <end position="108"/>
    </location>
</feature>
<feature type="compositionally biased region" description="Low complexity" evidence="1">
    <location>
        <begin position="173"/>
        <end position="210"/>
    </location>
</feature>
<feature type="region of interest" description="Disordered" evidence="1">
    <location>
        <begin position="1"/>
        <end position="127"/>
    </location>
</feature>
<comment type="caution">
    <text evidence="3">The sequence shown here is derived from an EMBL/GenBank/DDBJ whole genome shotgun (WGS) entry which is preliminary data.</text>
</comment>
<evidence type="ECO:0000256" key="2">
    <source>
        <dbReference type="SAM" id="Phobius"/>
    </source>
</evidence>
<keyword evidence="2" id="KW-0812">Transmembrane</keyword>
<feature type="transmembrane region" description="Helical" evidence="2">
    <location>
        <begin position="135"/>
        <end position="154"/>
    </location>
</feature>
<dbReference type="Proteomes" id="UP000315628">
    <property type="component" value="Unassembled WGS sequence"/>
</dbReference>
<keyword evidence="2" id="KW-0472">Membrane</keyword>
<proteinExistence type="predicted"/>
<reference evidence="3 4" key="1">
    <citation type="submission" date="2019-06" db="EMBL/GenBank/DDBJ databases">
        <title>Sequencing the genomes of 1000 actinobacteria strains.</title>
        <authorList>
            <person name="Klenk H.-P."/>
        </authorList>
    </citation>
    <scope>NUCLEOTIDE SEQUENCE [LARGE SCALE GENOMIC DNA]</scope>
    <source>
        <strain evidence="3 4">DSM 18935</strain>
    </source>
</reference>
<name>A0A560WGE6_9MICO</name>
<accession>A0A560WGE6</accession>